<comment type="subcellular location">
    <subcellularLocation>
        <location evidence="1">Membrane</location>
        <topology evidence="1">Multi-pass membrane protein</topology>
    </subcellularLocation>
</comment>
<dbReference type="EMBL" id="JALBUF010000001">
    <property type="protein sequence ID" value="MCI0182080.1"/>
    <property type="molecule type" value="Genomic_DNA"/>
</dbReference>
<feature type="transmembrane region" description="Helical" evidence="6">
    <location>
        <begin position="95"/>
        <end position="114"/>
    </location>
</feature>
<dbReference type="GO" id="GO:0005886">
    <property type="term" value="C:plasma membrane"/>
    <property type="evidence" value="ECO:0007669"/>
    <property type="project" value="TreeGrafter"/>
</dbReference>
<evidence type="ECO:0000256" key="4">
    <source>
        <dbReference type="ARBA" id="ARBA00022989"/>
    </source>
</evidence>
<keyword evidence="9" id="KW-1185">Reference proteome</keyword>
<accession>A0A9X2AC97</accession>
<protein>
    <recommendedName>
        <fullName evidence="7">GtrA/DPMS transmembrane domain-containing protein</fullName>
    </recommendedName>
</protein>
<comment type="caution">
    <text evidence="8">The sequence shown here is derived from an EMBL/GenBank/DDBJ whole genome shotgun (WGS) entry which is preliminary data.</text>
</comment>
<feature type="transmembrane region" description="Helical" evidence="6">
    <location>
        <begin position="134"/>
        <end position="152"/>
    </location>
</feature>
<evidence type="ECO:0000256" key="1">
    <source>
        <dbReference type="ARBA" id="ARBA00004141"/>
    </source>
</evidence>
<evidence type="ECO:0000256" key="2">
    <source>
        <dbReference type="ARBA" id="ARBA00009399"/>
    </source>
</evidence>
<feature type="domain" description="GtrA/DPMS transmembrane" evidence="7">
    <location>
        <begin position="26"/>
        <end position="153"/>
    </location>
</feature>
<feature type="transmembrane region" description="Helical" evidence="6">
    <location>
        <begin position="55"/>
        <end position="75"/>
    </location>
</feature>
<evidence type="ECO:0000313" key="8">
    <source>
        <dbReference type="EMBL" id="MCI0182080.1"/>
    </source>
</evidence>
<gene>
    <name evidence="8" type="ORF">MM817_00331</name>
</gene>
<organism evidence="8 9">
    <name type="scientific">Sulfoacidibacillus ferrooxidans</name>
    <dbReference type="NCBI Taxonomy" id="2005001"/>
    <lineage>
        <taxon>Bacteria</taxon>
        <taxon>Bacillati</taxon>
        <taxon>Bacillota</taxon>
        <taxon>Bacilli</taxon>
        <taxon>Bacillales</taxon>
        <taxon>Alicyclobacillaceae</taxon>
        <taxon>Sulfoacidibacillus</taxon>
    </lineage>
</organism>
<dbReference type="GO" id="GO:0000271">
    <property type="term" value="P:polysaccharide biosynthetic process"/>
    <property type="evidence" value="ECO:0007669"/>
    <property type="project" value="InterPro"/>
</dbReference>
<dbReference type="PANTHER" id="PTHR38459">
    <property type="entry name" value="PROPHAGE BACTOPRENOL-LINKED GLUCOSE TRANSLOCASE HOMOLOG"/>
    <property type="match status" value="1"/>
</dbReference>
<name>A0A9X2AC97_9BACL</name>
<sequence length="160" mass="18266">MDYIAAQVQNKTLRIQQRFFTRRYHRFLLVGMINASVDIGILNGFMVLWPTHFSAQLLTYNTIAVLCTLATSYLLNRRWTFADSANSSQRQIWLFWIQGAVNMVINDLILAIFSNQVLAHLTKSALVNSDLSKGIAMFTSSSISYMVLRLLVFRAVEVPQ</sequence>
<reference evidence="8" key="1">
    <citation type="submission" date="2022-03" db="EMBL/GenBank/DDBJ databases">
        <title>Draft Genome Sequence of Firmicute Strain S0AB, a Heterotrophic Iron/Sulfur-Oxidizing Extreme Acidophile.</title>
        <authorList>
            <person name="Vergara E."/>
            <person name="Pakostova E."/>
            <person name="Johnson D.B."/>
            <person name="Holmes D.S."/>
        </authorList>
    </citation>
    <scope>NUCLEOTIDE SEQUENCE</scope>
    <source>
        <strain evidence="8">S0AB</strain>
    </source>
</reference>
<proteinExistence type="inferred from homology"/>
<keyword evidence="3 6" id="KW-0812">Transmembrane</keyword>
<evidence type="ECO:0000256" key="3">
    <source>
        <dbReference type="ARBA" id="ARBA00022692"/>
    </source>
</evidence>
<dbReference type="AlphaFoldDB" id="A0A9X2AC97"/>
<dbReference type="Pfam" id="PF04138">
    <property type="entry name" value="GtrA_DPMS_TM"/>
    <property type="match status" value="1"/>
</dbReference>
<feature type="transmembrane region" description="Helical" evidence="6">
    <location>
        <begin position="27"/>
        <end position="49"/>
    </location>
</feature>
<evidence type="ECO:0000256" key="5">
    <source>
        <dbReference type="ARBA" id="ARBA00023136"/>
    </source>
</evidence>
<evidence type="ECO:0000256" key="6">
    <source>
        <dbReference type="SAM" id="Phobius"/>
    </source>
</evidence>
<evidence type="ECO:0000313" key="9">
    <source>
        <dbReference type="Proteomes" id="UP001139263"/>
    </source>
</evidence>
<evidence type="ECO:0000259" key="7">
    <source>
        <dbReference type="Pfam" id="PF04138"/>
    </source>
</evidence>
<keyword evidence="5 6" id="KW-0472">Membrane</keyword>
<dbReference type="RefSeq" id="WP_241711699.1">
    <property type="nucleotide sequence ID" value="NZ_JALBUF010000001.1"/>
</dbReference>
<dbReference type="PANTHER" id="PTHR38459:SF1">
    <property type="entry name" value="PROPHAGE BACTOPRENOL-LINKED GLUCOSE TRANSLOCASE HOMOLOG"/>
    <property type="match status" value="1"/>
</dbReference>
<dbReference type="InterPro" id="IPR007267">
    <property type="entry name" value="GtrA_DPMS_TM"/>
</dbReference>
<comment type="similarity">
    <text evidence="2">Belongs to the GtrA family.</text>
</comment>
<dbReference type="InterPro" id="IPR051401">
    <property type="entry name" value="GtrA_CellWall_Glycosyl"/>
</dbReference>
<dbReference type="Proteomes" id="UP001139263">
    <property type="component" value="Unassembled WGS sequence"/>
</dbReference>
<keyword evidence="4 6" id="KW-1133">Transmembrane helix</keyword>